<protein>
    <submittedName>
        <fullName evidence="1">DedA family protein</fullName>
    </submittedName>
</protein>
<keyword evidence="2" id="KW-1185">Reference proteome</keyword>
<sequence>MTEIFGFLLDQLNYLNVFILMTIESTFIPFPSEIVLPPAAYNAHATGEQNVFLLILAATAGADAGAAINYFLSLYLGRPMIYAFANSKWGHRCLLNEEKIQKAERYFDEHGVFATLTGRLVPVVRQLISIPAGLARMNFFKFILFTTIGAGIWNCILAAIGWYLQTIVPKEQLMDKVNEYSEYIKIAILGIIVIAAGYFLIKKLLKKTK</sequence>
<gene>
    <name evidence="1" type="ORF">E5358_09505</name>
</gene>
<name>A0AC61QPH2_9BACT</name>
<comment type="caution">
    <text evidence="1">The sequence shown here is derived from an EMBL/GenBank/DDBJ whole genome shotgun (WGS) entry which is preliminary data.</text>
</comment>
<accession>A0AC61QPH2</accession>
<evidence type="ECO:0000313" key="1">
    <source>
        <dbReference type="EMBL" id="TGX81754.1"/>
    </source>
</evidence>
<proteinExistence type="predicted"/>
<reference evidence="1" key="1">
    <citation type="submission" date="2019-04" db="EMBL/GenBank/DDBJ databases">
        <title>Microbes associate with the intestines of laboratory mice.</title>
        <authorList>
            <person name="Navarre W."/>
            <person name="Wong E."/>
            <person name="Huang K."/>
            <person name="Tropini C."/>
            <person name="Ng K."/>
            <person name="Yu B."/>
        </authorList>
    </citation>
    <scope>NUCLEOTIDE SEQUENCE</scope>
    <source>
        <strain evidence="1">NM73_A23</strain>
    </source>
</reference>
<dbReference type="EMBL" id="SRZC01000014">
    <property type="protein sequence ID" value="TGX81754.1"/>
    <property type="molecule type" value="Genomic_DNA"/>
</dbReference>
<organism evidence="1 2">
    <name type="scientific">Palleniella muris</name>
    <dbReference type="NCBI Taxonomy" id="3038145"/>
    <lineage>
        <taxon>Bacteria</taxon>
        <taxon>Pseudomonadati</taxon>
        <taxon>Bacteroidota</taxon>
        <taxon>Bacteroidia</taxon>
        <taxon>Bacteroidales</taxon>
        <taxon>Prevotellaceae</taxon>
        <taxon>Palleniella</taxon>
    </lineage>
</organism>
<dbReference type="Proteomes" id="UP000308886">
    <property type="component" value="Unassembled WGS sequence"/>
</dbReference>
<evidence type="ECO:0000313" key="2">
    <source>
        <dbReference type="Proteomes" id="UP000308886"/>
    </source>
</evidence>